<dbReference type="InterPro" id="IPR001387">
    <property type="entry name" value="Cro/C1-type_HTH"/>
</dbReference>
<protein>
    <submittedName>
        <fullName evidence="2">DNA-binding protein</fullName>
    </submittedName>
</protein>
<dbReference type="Pfam" id="PF13443">
    <property type="entry name" value="HTH_26"/>
    <property type="match status" value="1"/>
</dbReference>
<evidence type="ECO:0000313" key="2">
    <source>
        <dbReference type="EMBL" id="AMP98665.1"/>
    </source>
</evidence>
<proteinExistence type="predicted"/>
<dbReference type="AlphaFoldDB" id="A0A127VBJ7"/>
<evidence type="ECO:0000259" key="1">
    <source>
        <dbReference type="PROSITE" id="PS50943"/>
    </source>
</evidence>
<dbReference type="OrthoDB" id="1098513at2"/>
<keyword evidence="2" id="KW-0238">DNA-binding</keyword>
<dbReference type="PROSITE" id="PS50943">
    <property type="entry name" value="HTH_CROC1"/>
    <property type="match status" value="1"/>
</dbReference>
<accession>A0A127VBJ7</accession>
<dbReference type="CDD" id="cd00093">
    <property type="entry name" value="HTH_XRE"/>
    <property type="match status" value="1"/>
</dbReference>
<dbReference type="GO" id="GO:0003677">
    <property type="term" value="F:DNA binding"/>
    <property type="evidence" value="ECO:0007669"/>
    <property type="project" value="UniProtKB-KW"/>
</dbReference>
<evidence type="ECO:0000313" key="3">
    <source>
        <dbReference type="Proteomes" id="UP000071561"/>
    </source>
</evidence>
<dbReference type="SUPFAM" id="SSF47413">
    <property type="entry name" value="lambda repressor-like DNA-binding domains"/>
    <property type="match status" value="1"/>
</dbReference>
<sequence length="89" mass="10104">MSEISKIEQYVIDKVREIRMKAEISQSNLSAGMELSSKFVGNVESSKTPDKYNINHLNKIAEILQCSIKDFFPDKPISGEILKKKTITK</sequence>
<reference evidence="2 3" key="1">
    <citation type="submission" date="2016-03" db="EMBL/GenBank/DDBJ databases">
        <title>Complete genome sequence of Pedobacter cryoconitis PAMC 27485.</title>
        <authorList>
            <person name="Lee J."/>
            <person name="Kim O.-S."/>
        </authorList>
    </citation>
    <scope>NUCLEOTIDE SEQUENCE [LARGE SCALE GENOMIC DNA]</scope>
    <source>
        <strain evidence="2 3">PAMC 27485</strain>
    </source>
</reference>
<dbReference type="KEGG" id="pcm:AY601_1752"/>
<organism evidence="2 3">
    <name type="scientific">Pedobacter cryoconitis</name>
    <dbReference type="NCBI Taxonomy" id="188932"/>
    <lineage>
        <taxon>Bacteria</taxon>
        <taxon>Pseudomonadati</taxon>
        <taxon>Bacteroidota</taxon>
        <taxon>Sphingobacteriia</taxon>
        <taxon>Sphingobacteriales</taxon>
        <taxon>Sphingobacteriaceae</taxon>
        <taxon>Pedobacter</taxon>
    </lineage>
</organism>
<dbReference type="EMBL" id="CP014504">
    <property type="protein sequence ID" value="AMP98665.1"/>
    <property type="molecule type" value="Genomic_DNA"/>
</dbReference>
<dbReference type="PATRIC" id="fig|188932.3.peg.1821"/>
<dbReference type="InterPro" id="IPR010982">
    <property type="entry name" value="Lambda_DNA-bd_dom_sf"/>
</dbReference>
<dbReference type="Gene3D" id="1.10.260.40">
    <property type="entry name" value="lambda repressor-like DNA-binding domains"/>
    <property type="match status" value="1"/>
</dbReference>
<dbReference type="RefSeq" id="WP_068399299.1">
    <property type="nucleotide sequence ID" value="NZ_CP014504.1"/>
</dbReference>
<dbReference type="SMART" id="SM00530">
    <property type="entry name" value="HTH_XRE"/>
    <property type="match status" value="1"/>
</dbReference>
<gene>
    <name evidence="2" type="ORF">AY601_1752</name>
</gene>
<feature type="domain" description="HTH cro/C1-type" evidence="1">
    <location>
        <begin position="15"/>
        <end position="71"/>
    </location>
</feature>
<keyword evidence="3" id="KW-1185">Reference proteome</keyword>
<name>A0A127VBJ7_9SPHI</name>
<dbReference type="Proteomes" id="UP000071561">
    <property type="component" value="Chromosome"/>
</dbReference>